<evidence type="ECO:0000313" key="15">
    <source>
        <dbReference type="Proteomes" id="UP001314205"/>
    </source>
</evidence>
<sequence>MAEIVFQKRKVATVLSAANPLIILLIVCLLQICTAQVINRAPHFVPQTGDMSQFSLPEDTPVGTPVYQLKGIDPENGQLRYSISGQYFSVDSLTGVVTLAKSLDREEQVTLEVIISITDEGVANTEPNTVSLRRVIPVKDVNDNPPVFHNRPYIVNISESTPVGTEIEVSPKIFVTDRDEGENAKVQVTCSTEEKGSDSEACSTFKIVTEMINENEYEVRVFLARALDYESRSAYVVSLAARDSGRVQRDARASLSVSVRDVQDQPPRFLNAPYSATLHENTAPNTSIMEIIAKDGDTANPRPVLLTLEGDSMQYFKLIPERPIGRATLVASDIPVDRESDVVMQNGGVYGFYVKATELINNEVPSDYTVTPITIIVTDVDDHVPIFNQDVYDVSIPENIENGSPIPGLSIYIEDIDIGQNSKYDLKLRDIYNSNGVFSLSIDHGEGRTPVSIKVKDSSRLDYDIDDEDKRYFSFDIVTSLNDIELSSARVNVKLLDVNDNAPSFEDSNYKFDIIENSPVGTKIGDVQATDKDYGIFGEIEYSLTGFGSNLFKTDKTRGGLYVASILDYETQKSYSLTLIAKDGGGKASSTSIFIDVMDANDNAPVFEAAEYSRTIRDGATSFEPQFVVRATDIDGPTQGGGRVRYTLVSDNSITRKGQVFAVNEDSGEISILDKVQTMDTPRGQYELVVRATDYGTPPLHNDTRVYIRVGVPGNQRPTFKGNYHHYHYTVGHHPTLNDELSLELNPMNYQAAVKENSPPGHKVTTVLANDPDGLDDLLTYHIVSGSKDNFVIDEKTGVITISSDANLDRDLNPERYEIIVSAVDSGVPIPETATTTVFVTVQDVNDKPPRFNTTQTTTYISERTKVGNVVTKIDAYDTDSNAKLKYSIVEPVKALSKAGIQLKSNSPYNYKTIFRIDEDTGEIFVNGTLDYSQVSIVILTVKVTDINAEINKENQFATIEHTIYIQPYNDKNPQFTNPGWTNSKPVIYHKVKEDQPIGSTVLVLMAEDPVSGHLISNFKVINSETGLLQVDPLSGQVVLTRHLDYEELTTPNLTLTVQATSNDGSKHSNAKIIIEVVNINDNPPIFEKELYKVSVLESVTYPEQILTVKATDADIVLTDEDKHKGYSEVRYLLKGENSELFVIDNITGIIQVAPNKTLDRERQSVLRLELEAFDTPEGGSQRLKTSAAVLIDVLDVDDNAPTFEKDVYTAVVPENVPAGFSVINITATDPDEGLGGEVRYEFLDEGEANGLFLIESSTGEIRSRGALTGRGRTQPYVLRVRASDRSGHYGDAQLALYVGDVSANDGVPRFLRPAASDRLHVTEVSEPYVLRVRASDRSGHYGDAQLALYVGDVSANDGVPRFLRPAASDRLHVTEVSEPYVLRVRASDRSGHYGDAQLALYVGDVSANDGVPRFLRPAASDRLHVTEVSEPYVLRVRASDRSGHYGDAQLALYVGDVSANDGVPRFLRPAASDRLHVTEVSEPYVLRVRASDRSGHYGDAQLALYVGDVSANDGVPRFLRPAASDRLHVTEVSEPYVLRVRASDRSGHYGDAQLALYVGDVSANDGVPRFLRPAASDRLHVTEVSEPYVLRVRASDRSGHYGDAQLALYVGDVSANDGVPRFLRPAASDRLHVTEVSEPYVLRVRASDRSGHYGDAQLALYVGDVSANDGVPRFLRPAASDRLHVTEVSEPYVLRVRASDRSGHYGDAQLALYVGDVSANDGVPRFLRPAASDRLHVTEVSEPYVLRVRASDRSGHYGDAQLALYVGDVSANDGVPRFLRPAASDRLHVTEVSEPYVLRVRASDRSGHYGDAQLALYVGDVSANDGVPRFLRPAASDRLHVTEVSEPYVLRVRASDRSGHYGDAQLALYVGDVSANDGVPRFLRPAASDRLHVTEVSEPYVLRVRASDRSGHYGDAQLALYVGDVSANDGVPRFLRPAASDRLHVTEVSEPYVLRVRASDRSGHYGDAQLALYVGDVSANDGVPRFLRPAASDRLHVTEVSEPYVLRVRASDRSGHYGDAQLALYVGDVSANDGVPRFLRPAASDRLHVTEVSEPYVLRVRASDRSGHYGDAQLALYVGDVSANDGVPRFLRPAASDRLHVTEVSEPYVLRVRASDRSGHYGDAQLALYVGDVSANDGVPRFLRPAASDRLHVTEVSEPYVLRVRASDRSGHYGDAQLALYVVGDVSANDGVPRFLRPAAATACTSPRSVNRTYCACVRPTAAGTMATRSSLCTWAT</sequence>
<dbReference type="PANTHER" id="PTHR24027">
    <property type="entry name" value="CADHERIN-23"/>
    <property type="match status" value="1"/>
</dbReference>
<dbReference type="GO" id="GO:0005509">
    <property type="term" value="F:calcium ion binding"/>
    <property type="evidence" value="ECO:0007669"/>
    <property type="project" value="UniProtKB-UniRule"/>
</dbReference>
<keyword evidence="9 12" id="KW-0472">Membrane</keyword>
<dbReference type="PANTHER" id="PTHR24027:SF442">
    <property type="entry name" value="PROTOCADHERIN-15 ISOFORM X1"/>
    <property type="match status" value="1"/>
</dbReference>
<keyword evidence="3 12" id="KW-0812">Transmembrane</keyword>
<evidence type="ECO:0000256" key="7">
    <source>
        <dbReference type="ARBA" id="ARBA00022889"/>
    </source>
</evidence>
<dbReference type="EMBL" id="CAVLGL010000159">
    <property type="protein sequence ID" value="CAK1603756.1"/>
    <property type="molecule type" value="Genomic_DNA"/>
</dbReference>
<feature type="domain" description="Cadherin" evidence="13">
    <location>
        <begin position="853"/>
        <end position="976"/>
    </location>
</feature>
<dbReference type="FunFam" id="2.60.40.60:FF:000118">
    <property type="entry name" value="protocadherin Fat 4"/>
    <property type="match status" value="1"/>
</dbReference>
<evidence type="ECO:0000256" key="1">
    <source>
        <dbReference type="ARBA" id="ARBA00004162"/>
    </source>
</evidence>
<feature type="domain" description="Cadherin" evidence="13">
    <location>
        <begin position="388"/>
        <end position="505"/>
    </location>
</feature>
<dbReference type="Gene3D" id="2.60.40.60">
    <property type="entry name" value="Cadherins"/>
    <property type="match status" value="11"/>
</dbReference>
<feature type="domain" description="Cadherin" evidence="13">
    <location>
        <begin position="48"/>
        <end position="148"/>
    </location>
</feature>
<dbReference type="InterPro" id="IPR039808">
    <property type="entry name" value="Cadherin"/>
</dbReference>
<evidence type="ECO:0000256" key="8">
    <source>
        <dbReference type="ARBA" id="ARBA00022989"/>
    </source>
</evidence>
<evidence type="ECO:0000256" key="2">
    <source>
        <dbReference type="ARBA" id="ARBA00004479"/>
    </source>
</evidence>
<keyword evidence="6 11" id="KW-0106">Calcium</keyword>
<feature type="domain" description="Cadherin" evidence="13">
    <location>
        <begin position="746"/>
        <end position="852"/>
    </location>
</feature>
<dbReference type="GO" id="GO:0060429">
    <property type="term" value="P:epithelium development"/>
    <property type="evidence" value="ECO:0007669"/>
    <property type="project" value="UniProtKB-ARBA"/>
</dbReference>
<evidence type="ECO:0000256" key="6">
    <source>
        <dbReference type="ARBA" id="ARBA00022837"/>
    </source>
</evidence>
<evidence type="ECO:0000256" key="9">
    <source>
        <dbReference type="ARBA" id="ARBA00023136"/>
    </source>
</evidence>
<evidence type="ECO:0000256" key="11">
    <source>
        <dbReference type="PROSITE-ProRule" id="PRU00043"/>
    </source>
</evidence>
<evidence type="ECO:0000256" key="5">
    <source>
        <dbReference type="ARBA" id="ARBA00022737"/>
    </source>
</evidence>
<evidence type="ECO:0000256" key="12">
    <source>
        <dbReference type="SAM" id="Phobius"/>
    </source>
</evidence>
<keyword evidence="10" id="KW-0325">Glycoprotein</keyword>
<dbReference type="FunFam" id="2.60.40.60:FF:000296">
    <property type="entry name" value="Cadherin 74A, isoform A"/>
    <property type="match status" value="1"/>
</dbReference>
<feature type="domain" description="Cadherin" evidence="13">
    <location>
        <begin position="270"/>
        <end position="387"/>
    </location>
</feature>
<name>A0AAV1M7W7_9NEOP</name>
<feature type="domain" description="Cadherin" evidence="13">
    <location>
        <begin position="984"/>
        <end position="1087"/>
    </location>
</feature>
<reference evidence="14 15" key="1">
    <citation type="submission" date="2023-11" db="EMBL/GenBank/DDBJ databases">
        <authorList>
            <person name="Hedman E."/>
            <person name="Englund M."/>
            <person name="Stromberg M."/>
            <person name="Nyberg Akerstrom W."/>
            <person name="Nylinder S."/>
            <person name="Jareborg N."/>
            <person name="Kallberg Y."/>
            <person name="Kronander E."/>
        </authorList>
    </citation>
    <scope>NUCLEOTIDE SEQUENCE [LARGE SCALE GENOMIC DNA]</scope>
</reference>
<keyword evidence="15" id="KW-1185">Reference proteome</keyword>
<gene>
    <name evidence="14" type="ORF">PARMNEM_LOCUS22070</name>
</gene>
<keyword evidence="8 12" id="KW-1133">Transmembrane helix</keyword>
<feature type="transmembrane region" description="Helical" evidence="12">
    <location>
        <begin position="12"/>
        <end position="32"/>
    </location>
</feature>
<keyword evidence="4" id="KW-0732">Signal</keyword>
<evidence type="ECO:0000256" key="3">
    <source>
        <dbReference type="ARBA" id="ARBA00022692"/>
    </source>
</evidence>
<evidence type="ECO:0000313" key="14">
    <source>
        <dbReference type="EMBL" id="CAK1603756.1"/>
    </source>
</evidence>
<feature type="domain" description="Cadherin" evidence="13">
    <location>
        <begin position="506"/>
        <end position="607"/>
    </location>
</feature>
<dbReference type="GO" id="GO:0008013">
    <property type="term" value="F:beta-catenin binding"/>
    <property type="evidence" value="ECO:0007669"/>
    <property type="project" value="TreeGrafter"/>
</dbReference>
<protein>
    <recommendedName>
        <fullName evidence="13">Cadherin domain-containing protein</fullName>
    </recommendedName>
</protein>
<dbReference type="GO" id="GO:0007156">
    <property type="term" value="P:homophilic cell adhesion via plasma membrane adhesion molecules"/>
    <property type="evidence" value="ECO:0007669"/>
    <property type="project" value="InterPro"/>
</dbReference>
<dbReference type="GO" id="GO:0009653">
    <property type="term" value="P:anatomical structure morphogenesis"/>
    <property type="evidence" value="ECO:0007669"/>
    <property type="project" value="UniProtKB-ARBA"/>
</dbReference>
<comment type="subcellular location">
    <subcellularLocation>
        <location evidence="1">Cell membrane</location>
        <topology evidence="1">Single-pass membrane protein</topology>
    </subcellularLocation>
    <subcellularLocation>
        <location evidence="2">Membrane</location>
        <topology evidence="2">Single-pass type I membrane protein</topology>
    </subcellularLocation>
</comment>
<dbReference type="FunFam" id="2.60.40.60:FF:000020">
    <property type="entry name" value="Dachsous cadherin-related 1b"/>
    <property type="match status" value="1"/>
</dbReference>
<feature type="domain" description="Cadherin" evidence="13">
    <location>
        <begin position="608"/>
        <end position="720"/>
    </location>
</feature>
<dbReference type="GO" id="GO:0016342">
    <property type="term" value="C:catenin complex"/>
    <property type="evidence" value="ECO:0007669"/>
    <property type="project" value="TreeGrafter"/>
</dbReference>
<keyword evidence="7" id="KW-0130">Cell adhesion</keyword>
<feature type="domain" description="Cadherin" evidence="13">
    <location>
        <begin position="149"/>
        <end position="269"/>
    </location>
</feature>
<organism evidence="14 15">
    <name type="scientific">Parnassius mnemosyne</name>
    <name type="common">clouded apollo</name>
    <dbReference type="NCBI Taxonomy" id="213953"/>
    <lineage>
        <taxon>Eukaryota</taxon>
        <taxon>Metazoa</taxon>
        <taxon>Ecdysozoa</taxon>
        <taxon>Arthropoda</taxon>
        <taxon>Hexapoda</taxon>
        <taxon>Insecta</taxon>
        <taxon>Pterygota</taxon>
        <taxon>Neoptera</taxon>
        <taxon>Endopterygota</taxon>
        <taxon>Lepidoptera</taxon>
        <taxon>Glossata</taxon>
        <taxon>Ditrysia</taxon>
        <taxon>Papilionoidea</taxon>
        <taxon>Papilionidae</taxon>
        <taxon>Parnassiinae</taxon>
        <taxon>Parnassini</taxon>
        <taxon>Parnassius</taxon>
        <taxon>Driopa</taxon>
    </lineage>
</organism>
<keyword evidence="5" id="KW-0677">Repeat</keyword>
<dbReference type="CDD" id="cd11304">
    <property type="entry name" value="Cadherin_repeat"/>
    <property type="match status" value="11"/>
</dbReference>
<dbReference type="Proteomes" id="UP001314205">
    <property type="component" value="Unassembled WGS sequence"/>
</dbReference>
<accession>A0AAV1M7W7</accession>
<proteinExistence type="predicted"/>
<dbReference type="SMART" id="SM00112">
    <property type="entry name" value="CA"/>
    <property type="match status" value="11"/>
</dbReference>
<dbReference type="FunFam" id="2.60.40.60:FF:000168">
    <property type="entry name" value="Cadherin-related family member 2"/>
    <property type="match status" value="1"/>
</dbReference>
<feature type="domain" description="Cadherin" evidence="13">
    <location>
        <begin position="1088"/>
        <end position="1204"/>
    </location>
</feature>
<evidence type="ECO:0000256" key="10">
    <source>
        <dbReference type="ARBA" id="ARBA00023180"/>
    </source>
</evidence>
<dbReference type="PROSITE" id="PS50268">
    <property type="entry name" value="CADHERIN_2"/>
    <property type="match status" value="11"/>
</dbReference>
<dbReference type="InterPro" id="IPR002126">
    <property type="entry name" value="Cadherin-like_dom"/>
</dbReference>
<comment type="caution">
    <text evidence="14">The sequence shown here is derived from an EMBL/GenBank/DDBJ whole genome shotgun (WGS) entry which is preliminary data.</text>
</comment>
<dbReference type="Pfam" id="PF00028">
    <property type="entry name" value="Cadherin"/>
    <property type="match status" value="8"/>
</dbReference>
<dbReference type="InterPro" id="IPR015919">
    <property type="entry name" value="Cadherin-like_sf"/>
</dbReference>
<evidence type="ECO:0000256" key="4">
    <source>
        <dbReference type="ARBA" id="ARBA00022729"/>
    </source>
</evidence>
<dbReference type="SUPFAM" id="SSF49313">
    <property type="entry name" value="Cadherin-like"/>
    <property type="match status" value="11"/>
</dbReference>
<dbReference type="GO" id="GO:0016477">
    <property type="term" value="P:cell migration"/>
    <property type="evidence" value="ECO:0007669"/>
    <property type="project" value="TreeGrafter"/>
</dbReference>
<feature type="domain" description="Cadherin" evidence="13">
    <location>
        <begin position="1205"/>
        <end position="1311"/>
    </location>
</feature>
<evidence type="ECO:0000259" key="13">
    <source>
        <dbReference type="PROSITE" id="PS50268"/>
    </source>
</evidence>
<dbReference type="InterPro" id="IPR020894">
    <property type="entry name" value="Cadherin_CS"/>
</dbReference>
<dbReference type="PROSITE" id="PS00232">
    <property type="entry name" value="CADHERIN_1"/>
    <property type="match status" value="3"/>
</dbReference>
<dbReference type="PRINTS" id="PR00205">
    <property type="entry name" value="CADHERIN"/>
</dbReference>
<dbReference type="GO" id="GO:0045296">
    <property type="term" value="F:cadherin binding"/>
    <property type="evidence" value="ECO:0007669"/>
    <property type="project" value="TreeGrafter"/>
</dbReference>